<dbReference type="GO" id="GO:0008836">
    <property type="term" value="F:diaminopimelate decarboxylase activity"/>
    <property type="evidence" value="ECO:0007669"/>
    <property type="project" value="UniProtKB-UniRule"/>
</dbReference>
<dbReference type="InterPro" id="IPR002986">
    <property type="entry name" value="DAP_deCOOHase_LysA"/>
</dbReference>
<protein>
    <recommendedName>
        <fullName evidence="5 6">Diaminopimelate decarboxylase</fullName>
        <shortName evidence="5">DAP decarboxylase</shortName>
        <shortName evidence="5">DAPDC</shortName>
        <ecNumber evidence="5 6">4.1.1.20</ecNumber>
    </recommendedName>
</protein>
<evidence type="ECO:0000313" key="11">
    <source>
        <dbReference type="Proteomes" id="UP000198577"/>
    </source>
</evidence>
<feature type="binding site" evidence="5">
    <location>
        <begin position="271"/>
        <end position="274"/>
    </location>
    <ligand>
        <name>pyridoxal 5'-phosphate</name>
        <dbReference type="ChEBI" id="CHEBI:597326"/>
    </ligand>
</feature>
<dbReference type="NCBIfam" id="TIGR01048">
    <property type="entry name" value="lysA"/>
    <property type="match status" value="1"/>
</dbReference>
<dbReference type="RefSeq" id="WP_092281964.1">
    <property type="nucleotide sequence ID" value="NZ_FOXR01000004.1"/>
</dbReference>
<evidence type="ECO:0000256" key="4">
    <source>
        <dbReference type="ARBA" id="ARBA00023239"/>
    </source>
</evidence>
<feature type="binding site" evidence="5">
    <location>
        <position position="314"/>
    </location>
    <ligand>
        <name>substrate</name>
    </ligand>
</feature>
<organism evidence="10 11">
    <name type="scientific">Caldicoprobacter faecalis</name>
    <dbReference type="NCBI Taxonomy" id="937334"/>
    <lineage>
        <taxon>Bacteria</taxon>
        <taxon>Bacillati</taxon>
        <taxon>Bacillota</taxon>
        <taxon>Clostridia</taxon>
        <taxon>Caldicoprobacterales</taxon>
        <taxon>Caldicoprobacteraceae</taxon>
        <taxon>Caldicoprobacter</taxon>
    </lineage>
</organism>
<comment type="similarity">
    <text evidence="5">Belongs to the Orn/Lys/Arg decarboxylase class-II family. LysA subfamily.</text>
</comment>
<evidence type="ECO:0000256" key="2">
    <source>
        <dbReference type="ARBA" id="ARBA00022793"/>
    </source>
</evidence>
<dbReference type="SUPFAM" id="SSF51419">
    <property type="entry name" value="PLP-binding barrel"/>
    <property type="match status" value="1"/>
</dbReference>
<evidence type="ECO:0000256" key="6">
    <source>
        <dbReference type="NCBIfam" id="TIGR01048"/>
    </source>
</evidence>
<dbReference type="PANTHER" id="PTHR43727:SF2">
    <property type="entry name" value="GROUP IV DECARBOXYLASE"/>
    <property type="match status" value="1"/>
</dbReference>
<comment type="function">
    <text evidence="5">Specifically catalyzes the decarboxylation of meso-diaminopimelate (meso-DAP) to L-lysine.</text>
</comment>
<dbReference type="STRING" id="937334.SAMN05444406_10419"/>
<feature type="binding site" evidence="5">
    <location>
        <position position="310"/>
    </location>
    <ligand>
        <name>substrate</name>
    </ligand>
</feature>
<evidence type="ECO:0000256" key="3">
    <source>
        <dbReference type="ARBA" id="ARBA00022898"/>
    </source>
</evidence>
<feature type="modified residue" description="N6-(pyridoxal phosphate)lysine" evidence="5 7">
    <location>
        <position position="59"/>
    </location>
</feature>
<name>A0A1I5T9F2_9FIRM</name>
<dbReference type="PRINTS" id="PR01181">
    <property type="entry name" value="DAPDCRBXLASE"/>
</dbReference>
<dbReference type="OrthoDB" id="9802241at2"/>
<evidence type="ECO:0000256" key="1">
    <source>
        <dbReference type="ARBA" id="ARBA00001933"/>
    </source>
</evidence>
<dbReference type="SUPFAM" id="SSF50621">
    <property type="entry name" value="Alanine racemase C-terminal domain-like"/>
    <property type="match status" value="1"/>
</dbReference>
<dbReference type="HAMAP" id="MF_02120">
    <property type="entry name" value="LysA"/>
    <property type="match status" value="1"/>
</dbReference>
<dbReference type="GO" id="GO:0030170">
    <property type="term" value="F:pyridoxal phosphate binding"/>
    <property type="evidence" value="ECO:0007669"/>
    <property type="project" value="UniProtKB-UniRule"/>
</dbReference>
<dbReference type="AlphaFoldDB" id="A0A1I5T9F2"/>
<dbReference type="PRINTS" id="PR01179">
    <property type="entry name" value="ODADCRBXLASE"/>
</dbReference>
<dbReference type="Gene3D" id="2.40.37.10">
    <property type="entry name" value="Lyase, Ornithine Decarboxylase, Chain A, domain 1"/>
    <property type="match status" value="1"/>
</dbReference>
<dbReference type="Pfam" id="PF02784">
    <property type="entry name" value="Orn_Arg_deC_N"/>
    <property type="match status" value="1"/>
</dbReference>
<dbReference type="InterPro" id="IPR000183">
    <property type="entry name" value="Orn/DAP/Arg_de-COase"/>
</dbReference>
<keyword evidence="3 5" id="KW-0663">Pyridoxal phosphate</keyword>
<keyword evidence="4 5" id="KW-0456">Lyase</keyword>
<dbReference type="EC" id="4.1.1.20" evidence="5 6"/>
<dbReference type="FunFam" id="3.20.20.10:FF:000003">
    <property type="entry name" value="Diaminopimelate decarboxylase"/>
    <property type="match status" value="1"/>
</dbReference>
<feature type="binding site" evidence="5">
    <location>
        <position position="374"/>
    </location>
    <ligand>
        <name>pyridoxal 5'-phosphate</name>
        <dbReference type="ChEBI" id="CHEBI:597326"/>
    </ligand>
</feature>
<feature type="binding site" evidence="5">
    <location>
        <position position="374"/>
    </location>
    <ligand>
        <name>substrate</name>
    </ligand>
</feature>
<gene>
    <name evidence="5" type="primary">lysA</name>
    <name evidence="10" type="ORF">SAMN05444406_10419</name>
</gene>
<evidence type="ECO:0000256" key="5">
    <source>
        <dbReference type="HAMAP-Rule" id="MF_02120"/>
    </source>
</evidence>
<dbReference type="EMBL" id="FOXR01000004">
    <property type="protein sequence ID" value="SFP79675.1"/>
    <property type="molecule type" value="Genomic_DNA"/>
</dbReference>
<feature type="binding site" evidence="5">
    <location>
        <position position="274"/>
    </location>
    <ligand>
        <name>substrate</name>
    </ligand>
</feature>
<feature type="active site" description="Proton donor" evidence="7">
    <location>
        <position position="345"/>
    </location>
</feature>
<keyword evidence="11" id="KW-1185">Reference proteome</keyword>
<comment type="cofactor">
    <cofactor evidence="1 5 7 8">
        <name>pyridoxal 5'-phosphate</name>
        <dbReference type="ChEBI" id="CHEBI:597326"/>
    </cofactor>
</comment>
<evidence type="ECO:0000259" key="9">
    <source>
        <dbReference type="Pfam" id="PF02784"/>
    </source>
</evidence>
<keyword evidence="5" id="KW-0028">Amino-acid biosynthesis</keyword>
<accession>A0A1I5T9F2</accession>
<dbReference type="Proteomes" id="UP000198577">
    <property type="component" value="Unassembled WGS sequence"/>
</dbReference>
<feature type="binding site" evidence="5">
    <location>
        <position position="228"/>
    </location>
    <ligand>
        <name>pyridoxal 5'-phosphate</name>
        <dbReference type="ChEBI" id="CHEBI:597326"/>
    </ligand>
</feature>
<dbReference type="InterPro" id="IPR022644">
    <property type="entry name" value="De-COase2_N"/>
</dbReference>
<comment type="pathway">
    <text evidence="5 8">Amino-acid biosynthesis; L-lysine biosynthesis via DAP pathway; L-lysine from DL-2,6-diaminopimelate: step 1/1.</text>
</comment>
<dbReference type="PANTHER" id="PTHR43727">
    <property type="entry name" value="DIAMINOPIMELATE DECARBOXYLASE"/>
    <property type="match status" value="1"/>
</dbReference>
<evidence type="ECO:0000256" key="7">
    <source>
        <dbReference type="PIRSR" id="PIRSR600183-50"/>
    </source>
</evidence>
<dbReference type="InterPro" id="IPR009006">
    <property type="entry name" value="Ala_racemase/Decarboxylase_C"/>
</dbReference>
<feature type="binding site" evidence="5">
    <location>
        <position position="346"/>
    </location>
    <ligand>
        <name>substrate</name>
    </ligand>
</feature>
<evidence type="ECO:0000313" key="10">
    <source>
        <dbReference type="EMBL" id="SFP79675.1"/>
    </source>
</evidence>
<keyword evidence="5 8" id="KW-0457">Lysine biosynthesis</keyword>
<comment type="subunit">
    <text evidence="5">Homodimer.</text>
</comment>
<comment type="catalytic activity">
    <reaction evidence="5 8">
        <text>meso-2,6-diaminopimelate + H(+) = L-lysine + CO2</text>
        <dbReference type="Rhea" id="RHEA:15101"/>
        <dbReference type="ChEBI" id="CHEBI:15378"/>
        <dbReference type="ChEBI" id="CHEBI:16526"/>
        <dbReference type="ChEBI" id="CHEBI:32551"/>
        <dbReference type="ChEBI" id="CHEBI:57791"/>
        <dbReference type="EC" id="4.1.1.20"/>
    </reaction>
</comment>
<dbReference type="InterPro" id="IPR029066">
    <property type="entry name" value="PLP-binding_barrel"/>
</dbReference>
<sequence length="417" mass="46875">MESYYTENTRFYGNTNPKRLLEKYGSPLYVYNENILRERCREMVKLVSYPKFRVCYSTKANSNIHLLKIIHEEGLHADAISPGEIFFLQKAGFKPQEIFYISNNVSPQEMEFAIERGVTISVDSISQLKQYGALNPGGKVAIRINPGIGAGHSEKVVTAGNNTKFGIYPDLIPQVKRILKEHNLKLVGINQHIGSLFMEPTPYVEAAKTLLSIAENFDELEFIDFGGGFGIPYRKQEGEKRLDLKALGEQLDEIIGSWTAKRGIYPTFQIEPGRYIVAECGVLLGTVYAVKQGYNTTYVGTDLGFNVLIRPAMYNSHHDVEVYDENGQPVKLNERQNTTVVGNICESGDIIAKSRLLPKIKEGNILGIMDAGAYGYSMASNYNNRLRPAEVLIDKNGNDVLIRRRDTFDDLLSTFNF</sequence>
<evidence type="ECO:0000256" key="8">
    <source>
        <dbReference type="RuleBase" id="RU003738"/>
    </source>
</evidence>
<keyword evidence="2 5" id="KW-0210">Decarboxylase</keyword>
<dbReference type="CDD" id="cd06828">
    <property type="entry name" value="PLPDE_III_DapDC"/>
    <property type="match status" value="1"/>
</dbReference>
<dbReference type="GO" id="GO:0009089">
    <property type="term" value="P:lysine biosynthetic process via diaminopimelate"/>
    <property type="evidence" value="ECO:0007669"/>
    <property type="project" value="UniProtKB-UniRule"/>
</dbReference>
<dbReference type="Gene3D" id="3.20.20.10">
    <property type="entry name" value="Alanine racemase"/>
    <property type="match status" value="1"/>
</dbReference>
<feature type="domain" description="Orn/DAP/Arg decarboxylase 2 N-terminal" evidence="9">
    <location>
        <begin position="36"/>
        <end position="278"/>
    </location>
</feature>
<dbReference type="UniPathway" id="UPA00034">
    <property type="reaction ID" value="UER00027"/>
</dbReference>
<reference evidence="10 11" key="1">
    <citation type="submission" date="2016-10" db="EMBL/GenBank/DDBJ databases">
        <authorList>
            <person name="de Groot N.N."/>
        </authorList>
    </citation>
    <scope>NUCLEOTIDE SEQUENCE [LARGE SCALE GENOMIC DNA]</scope>
    <source>
        <strain evidence="10 11">DSM 20678</strain>
    </source>
</reference>
<proteinExistence type="inferred from homology"/>